<dbReference type="Pfam" id="PF03556">
    <property type="entry name" value="Cullin_binding"/>
    <property type="match status" value="1"/>
</dbReference>
<dbReference type="GO" id="GO:0031624">
    <property type="term" value="F:ubiquitin conjugating enzyme binding"/>
    <property type="evidence" value="ECO:0007669"/>
    <property type="project" value="TreeGrafter"/>
</dbReference>
<dbReference type="FunFam" id="1.10.238.200:FF:000003">
    <property type="entry name" value="DCN1-like protein 3"/>
    <property type="match status" value="1"/>
</dbReference>
<dbReference type="PROSITE" id="PS51229">
    <property type="entry name" value="DCUN1"/>
    <property type="match status" value="1"/>
</dbReference>
<comment type="function">
    <text evidence="1">Neddylation of cullins play an essential role in the regulation of SCF-type complexes activity.</text>
</comment>
<dbReference type="InterPro" id="IPR005176">
    <property type="entry name" value="PONY_dom"/>
</dbReference>
<dbReference type="AlphaFoldDB" id="A0A286UV30"/>
<dbReference type="STRING" id="2282107.A0A286UV30"/>
<dbReference type="FunCoup" id="A0A286UV30">
    <property type="interactions" value="146"/>
</dbReference>
<organism evidence="4 5">
    <name type="scientific">Pyrrhoderma noxium</name>
    <dbReference type="NCBI Taxonomy" id="2282107"/>
    <lineage>
        <taxon>Eukaryota</taxon>
        <taxon>Fungi</taxon>
        <taxon>Dikarya</taxon>
        <taxon>Basidiomycota</taxon>
        <taxon>Agaricomycotina</taxon>
        <taxon>Agaricomycetes</taxon>
        <taxon>Hymenochaetales</taxon>
        <taxon>Hymenochaetaceae</taxon>
        <taxon>Pyrrhoderma</taxon>
    </lineage>
</organism>
<dbReference type="Proteomes" id="UP000217199">
    <property type="component" value="Unassembled WGS sequence"/>
</dbReference>
<proteinExistence type="predicted"/>
<dbReference type="Gene3D" id="1.10.238.200">
    <property type="entry name" value="Cullin, PONY binding domain"/>
    <property type="match status" value="1"/>
</dbReference>
<feature type="region of interest" description="Disordered" evidence="2">
    <location>
        <begin position="94"/>
        <end position="130"/>
    </location>
</feature>
<dbReference type="InterPro" id="IPR014764">
    <property type="entry name" value="DCN-prot"/>
</dbReference>
<keyword evidence="5" id="KW-1185">Reference proteome</keyword>
<comment type="caution">
    <text evidence="4">The sequence shown here is derived from an EMBL/GenBank/DDBJ whole genome shotgun (WGS) entry which is preliminary data.</text>
</comment>
<dbReference type="InParanoid" id="A0A286UV30"/>
<evidence type="ECO:0000256" key="2">
    <source>
        <dbReference type="SAM" id="MobiDB-lite"/>
    </source>
</evidence>
<accession>A0A286UV30</accession>
<dbReference type="GO" id="GO:0005886">
    <property type="term" value="C:plasma membrane"/>
    <property type="evidence" value="ECO:0007669"/>
    <property type="project" value="UniProtKB-ARBA"/>
</dbReference>
<dbReference type="InterPro" id="IPR042460">
    <property type="entry name" value="DCN1-like_PONY"/>
</dbReference>
<dbReference type="EMBL" id="NBII01000001">
    <property type="protein sequence ID" value="PAV23305.1"/>
    <property type="molecule type" value="Genomic_DNA"/>
</dbReference>
<reference evidence="4 5" key="1">
    <citation type="journal article" date="2017" name="Mol. Ecol.">
        <title>Comparative and population genomic landscape of Phellinus noxius: A hypervariable fungus causing root rot in trees.</title>
        <authorList>
            <person name="Chung C.L."/>
            <person name="Lee T.J."/>
            <person name="Akiba M."/>
            <person name="Lee H.H."/>
            <person name="Kuo T.H."/>
            <person name="Liu D."/>
            <person name="Ke H.M."/>
            <person name="Yokoi T."/>
            <person name="Roa M.B."/>
            <person name="Lu M.J."/>
            <person name="Chang Y.Y."/>
            <person name="Ann P.J."/>
            <person name="Tsai J.N."/>
            <person name="Chen C.Y."/>
            <person name="Tzean S.S."/>
            <person name="Ota Y."/>
            <person name="Hattori T."/>
            <person name="Sahashi N."/>
            <person name="Liou R.F."/>
            <person name="Kikuchi T."/>
            <person name="Tsai I.J."/>
        </authorList>
    </citation>
    <scope>NUCLEOTIDE SEQUENCE [LARGE SCALE GENOMIC DNA]</scope>
    <source>
        <strain evidence="4 5">FFPRI411160</strain>
    </source>
</reference>
<evidence type="ECO:0000313" key="5">
    <source>
        <dbReference type="Proteomes" id="UP000217199"/>
    </source>
</evidence>
<feature type="region of interest" description="Disordered" evidence="2">
    <location>
        <begin position="1"/>
        <end position="67"/>
    </location>
</feature>
<dbReference type="Gene3D" id="1.10.238.10">
    <property type="entry name" value="EF-hand"/>
    <property type="match status" value="1"/>
</dbReference>
<dbReference type="OrthoDB" id="27198at2759"/>
<name>A0A286UV30_9AGAM</name>
<dbReference type="GO" id="GO:0000151">
    <property type="term" value="C:ubiquitin ligase complex"/>
    <property type="evidence" value="ECO:0007669"/>
    <property type="project" value="TreeGrafter"/>
</dbReference>
<feature type="domain" description="DCUN1" evidence="3">
    <location>
        <begin position="132"/>
        <end position="362"/>
    </location>
</feature>
<protein>
    <recommendedName>
        <fullName evidence="1">Defective in cullin neddylation protein</fullName>
    </recommendedName>
</protein>
<evidence type="ECO:0000259" key="3">
    <source>
        <dbReference type="PROSITE" id="PS51229"/>
    </source>
</evidence>
<dbReference type="GO" id="GO:0045116">
    <property type="term" value="P:protein neddylation"/>
    <property type="evidence" value="ECO:0007669"/>
    <property type="project" value="TreeGrafter"/>
</dbReference>
<sequence length="368" mass="41716">MPPRRKKETVNNDSAVSEANTSTQTRQGGSAKATSAGEATLFGILKRPSTNCSPFRDKPEAASTRKRKALEYNEGRIYPVYSLDSELIFFHNSSKKVRGPNSDSSNLKSDEETTVYNDESLRSSKTRERNVPSVERITDFYIPYMDADNPQVMGAEGFERLCSDAGIPMDGSRPLLLAWQLGAKELGTFTLEEWTNTLNELQIRNMDSLSTALIDLDDLLVQRRQPPARPNATSISKAIKSRTSQPIIDKYKKNRYWGYVDDVENAFLQFYNFCFALVKKEGSRNIDMEYALAFWSVILAPAYPIMMEVIQFIKEKGTYKGVNKDLWTMINEFCRTVNPSLEGYDSEGAWPTLLDDFVEWKKAKNSTS</sequence>
<evidence type="ECO:0000313" key="4">
    <source>
        <dbReference type="EMBL" id="PAV23305.1"/>
    </source>
</evidence>
<gene>
    <name evidence="4" type="ORF">PNOK_0037300</name>
</gene>
<feature type="compositionally biased region" description="Polar residues" evidence="2">
    <location>
        <begin position="11"/>
        <end position="28"/>
    </location>
</feature>
<dbReference type="GO" id="GO:0032182">
    <property type="term" value="F:ubiquitin-like protein binding"/>
    <property type="evidence" value="ECO:0007669"/>
    <property type="project" value="TreeGrafter"/>
</dbReference>
<evidence type="ECO:0000256" key="1">
    <source>
        <dbReference type="RuleBase" id="RU410713"/>
    </source>
</evidence>
<dbReference type="GO" id="GO:0097602">
    <property type="term" value="F:cullin family protein binding"/>
    <property type="evidence" value="ECO:0007669"/>
    <property type="project" value="TreeGrafter"/>
</dbReference>
<feature type="compositionally biased region" description="Basic and acidic residues" evidence="2">
    <location>
        <begin position="119"/>
        <end position="130"/>
    </location>
</feature>
<dbReference type="PANTHER" id="PTHR12281:SF12">
    <property type="entry name" value="DEFECTIVE IN CULLIN NEDDYLATION PROTEIN"/>
    <property type="match status" value="1"/>
</dbReference>
<dbReference type="PANTHER" id="PTHR12281">
    <property type="entry name" value="RP42 RELATED"/>
    <property type="match status" value="1"/>
</dbReference>